<dbReference type="Gramene" id="LPERR07G01070.1">
    <property type="protein sequence ID" value="LPERR07G01070.1"/>
    <property type="gene ID" value="LPERR07G01070"/>
</dbReference>
<evidence type="ECO:0000313" key="3">
    <source>
        <dbReference type="Proteomes" id="UP000032180"/>
    </source>
</evidence>
<dbReference type="HOGENOM" id="CLU_001090_4_0_1"/>
<reference evidence="2 3" key="1">
    <citation type="submission" date="2012-08" db="EMBL/GenBank/DDBJ databases">
        <title>Oryza genome evolution.</title>
        <authorList>
            <person name="Wing R.A."/>
        </authorList>
    </citation>
    <scope>NUCLEOTIDE SEQUENCE</scope>
</reference>
<dbReference type="PANTHER" id="PTHR33377">
    <property type="entry name" value="OS10G0134700 PROTEIN-RELATED"/>
    <property type="match status" value="1"/>
</dbReference>
<dbReference type="InterPro" id="IPR027417">
    <property type="entry name" value="P-loop_NTPase"/>
</dbReference>
<dbReference type="Pfam" id="PF00931">
    <property type="entry name" value="NB-ARC"/>
    <property type="match status" value="1"/>
</dbReference>
<organism evidence="2 3">
    <name type="scientific">Leersia perrieri</name>
    <dbReference type="NCBI Taxonomy" id="77586"/>
    <lineage>
        <taxon>Eukaryota</taxon>
        <taxon>Viridiplantae</taxon>
        <taxon>Streptophyta</taxon>
        <taxon>Embryophyta</taxon>
        <taxon>Tracheophyta</taxon>
        <taxon>Spermatophyta</taxon>
        <taxon>Magnoliopsida</taxon>
        <taxon>Liliopsida</taxon>
        <taxon>Poales</taxon>
        <taxon>Poaceae</taxon>
        <taxon>BOP clade</taxon>
        <taxon>Oryzoideae</taxon>
        <taxon>Oryzeae</taxon>
        <taxon>Oryzinae</taxon>
        <taxon>Leersia</taxon>
    </lineage>
</organism>
<keyword evidence="3" id="KW-1185">Reference proteome</keyword>
<reference evidence="2" key="3">
    <citation type="submission" date="2015-04" db="UniProtKB">
        <authorList>
            <consortium name="EnsemblPlants"/>
        </authorList>
    </citation>
    <scope>IDENTIFICATION</scope>
</reference>
<dbReference type="eggNOG" id="KOG4658">
    <property type="taxonomic scope" value="Eukaryota"/>
</dbReference>
<accession>A0A0D9WUX6</accession>
<name>A0A0D9WUX6_9ORYZ</name>
<dbReference type="PANTHER" id="PTHR33377:SF115">
    <property type="entry name" value="OS05G0533301 PROTEIN"/>
    <property type="match status" value="1"/>
</dbReference>
<dbReference type="Proteomes" id="UP000032180">
    <property type="component" value="Chromosome 7"/>
</dbReference>
<dbReference type="Gene3D" id="3.40.50.300">
    <property type="entry name" value="P-loop containing nucleotide triphosphate hydrolases"/>
    <property type="match status" value="1"/>
</dbReference>
<dbReference type="STRING" id="77586.A0A0D9WUX6"/>
<evidence type="ECO:0000259" key="1">
    <source>
        <dbReference type="Pfam" id="PF00931"/>
    </source>
</evidence>
<dbReference type="SUPFAM" id="SSF52540">
    <property type="entry name" value="P-loop containing nucleoside triphosphate hydrolases"/>
    <property type="match status" value="1"/>
</dbReference>
<evidence type="ECO:0000313" key="2">
    <source>
        <dbReference type="EnsemblPlants" id="LPERR07G01070.1"/>
    </source>
</evidence>
<dbReference type="InterPro" id="IPR002182">
    <property type="entry name" value="NB-ARC"/>
</dbReference>
<dbReference type="AlphaFoldDB" id="A0A0D9WUX6"/>
<protein>
    <recommendedName>
        <fullName evidence="1">NB-ARC domain-containing protein</fullName>
    </recommendedName>
</protein>
<dbReference type="EnsemblPlants" id="LPERR07G01070.1">
    <property type="protein sequence ID" value="LPERR07G01070.1"/>
    <property type="gene ID" value="LPERR07G01070"/>
</dbReference>
<dbReference type="GO" id="GO:0043531">
    <property type="term" value="F:ADP binding"/>
    <property type="evidence" value="ECO:0007669"/>
    <property type="project" value="InterPro"/>
</dbReference>
<sequence length="501" mass="59082">MNTLFSAILGELATRSLSMLIDKCFSNQKPSSKEENIHRLQRMLLRLAVTVEDAEGRRVTNHAMLRQLNMLRQDMHKGYYFLDTFRLQQIHEDDDNKVSYNTLAMPKFNFTKRARVTIESRREKDEGELEQVIYNLEITLADMFEFVLLLQNYPSMHRQPYNTYMFMDKCMFGRQMEMENIMNFLLHSEPPITDNLGVLPMIGPTKVGKSTLVEHVCYDERVRGHFSRIIFLSDSDFNEEISLVNLRYSGVIRHKHISSSSTSNGEERLLIVVELTEDVSDHEWRRMYYSYRSCISAGSKIIITSRSDKIAKFGTTQPLCLNFLSKEAYWYYFKVLAFGSSDPYELPHKVLSVSMAMFNAYFDYGFYKDFTGQFIDLSILSSWIQTSVSKGNWHSFREHYKEKEIHNHFVLHRCLGDSWMKSKFMFIPRRDGVHRYCEVYDHCRVRLAHEEDRDAPKIDMQDVLSGRVATHGRFDVVMWRSRLPPYYSYIRSCEIHESRSI</sequence>
<reference evidence="3" key="2">
    <citation type="submission" date="2013-12" db="EMBL/GenBank/DDBJ databases">
        <authorList>
            <person name="Yu Y."/>
            <person name="Lee S."/>
            <person name="de Baynast K."/>
            <person name="Wissotski M."/>
            <person name="Liu L."/>
            <person name="Talag J."/>
            <person name="Goicoechea J."/>
            <person name="Angelova A."/>
            <person name="Jetty R."/>
            <person name="Kudrna D."/>
            <person name="Golser W."/>
            <person name="Rivera L."/>
            <person name="Zhang J."/>
            <person name="Wing R."/>
        </authorList>
    </citation>
    <scope>NUCLEOTIDE SEQUENCE</scope>
</reference>
<feature type="domain" description="NB-ARC" evidence="1">
    <location>
        <begin position="176"/>
        <end position="338"/>
    </location>
</feature>
<proteinExistence type="predicted"/>